<dbReference type="NCBIfam" id="TIGR00218">
    <property type="entry name" value="manA"/>
    <property type="match status" value="1"/>
</dbReference>
<dbReference type="Pfam" id="PF21621">
    <property type="entry name" value="MPI_cupin_dom"/>
    <property type="match status" value="1"/>
</dbReference>
<dbReference type="InterPro" id="IPR001250">
    <property type="entry name" value="Man6P_Isoase-1"/>
</dbReference>
<keyword evidence="5 7" id="KW-0862">Zinc</keyword>
<feature type="domain" description="Mannose-6-phosphate isomerase cupin" evidence="11">
    <location>
        <begin position="239"/>
        <end position="317"/>
    </location>
</feature>
<dbReference type="AlphaFoldDB" id="A0A0R1M8A4"/>
<dbReference type="InterPro" id="IPR011051">
    <property type="entry name" value="RmlC_Cupin_sf"/>
</dbReference>
<evidence type="ECO:0000259" key="10">
    <source>
        <dbReference type="Pfam" id="PF20511"/>
    </source>
</evidence>
<evidence type="ECO:0000256" key="9">
    <source>
        <dbReference type="PIRSR" id="PIRSR036894-2"/>
    </source>
</evidence>
<comment type="caution">
    <text evidence="12">The sequence shown here is derived from an EMBL/GenBank/DDBJ whole genome shotgun (WGS) entry which is preliminary data.</text>
</comment>
<proteinExistence type="inferred from homology"/>
<dbReference type="PRINTS" id="PR00714">
    <property type="entry name" value="MAN6PISMRASE"/>
</dbReference>
<dbReference type="STRING" id="1423777.FD46_GL001270"/>
<dbReference type="EC" id="5.3.1.8" evidence="3 7"/>
<evidence type="ECO:0000259" key="11">
    <source>
        <dbReference type="Pfam" id="PF21621"/>
    </source>
</evidence>
<dbReference type="PANTHER" id="PTHR42742">
    <property type="entry name" value="TRANSCRIPTIONAL REPRESSOR MPRA"/>
    <property type="match status" value="1"/>
</dbReference>
<dbReference type="InterPro" id="IPR016305">
    <property type="entry name" value="Mannose-6-P_Isomerase"/>
</dbReference>
<evidence type="ECO:0000256" key="2">
    <source>
        <dbReference type="ARBA" id="ARBA00010772"/>
    </source>
</evidence>
<feature type="domain" description="Phosphomannose isomerase type I catalytic" evidence="10">
    <location>
        <begin position="7"/>
        <end position="104"/>
    </location>
</feature>
<reference evidence="12 13" key="1">
    <citation type="journal article" date="2015" name="Genome Announc.">
        <title>Expanding the biotechnology potential of lactobacilli through comparative genomics of 213 strains and associated genera.</title>
        <authorList>
            <person name="Sun Z."/>
            <person name="Harris H.M."/>
            <person name="McCann A."/>
            <person name="Guo C."/>
            <person name="Argimon S."/>
            <person name="Zhang W."/>
            <person name="Yang X."/>
            <person name="Jeffery I.B."/>
            <person name="Cooney J.C."/>
            <person name="Kagawa T.F."/>
            <person name="Liu W."/>
            <person name="Song Y."/>
            <person name="Salvetti E."/>
            <person name="Wrobel A."/>
            <person name="Rasinkangas P."/>
            <person name="Parkhill J."/>
            <person name="Rea M.C."/>
            <person name="O'Sullivan O."/>
            <person name="Ritari J."/>
            <person name="Douillard F.P."/>
            <person name="Paul Ross R."/>
            <person name="Yang R."/>
            <person name="Briner A.E."/>
            <person name="Felis G.E."/>
            <person name="de Vos W.M."/>
            <person name="Barrangou R."/>
            <person name="Klaenhammer T.R."/>
            <person name="Caufield P.W."/>
            <person name="Cui Y."/>
            <person name="Zhang H."/>
            <person name="O'Toole P.W."/>
        </authorList>
    </citation>
    <scope>NUCLEOTIDE SEQUENCE [LARGE SCALE GENOMIC DNA]</scope>
    <source>
        <strain evidence="12 13">DSM 19972</strain>
    </source>
</reference>
<dbReference type="PATRIC" id="fig|1423777.3.peg.1314"/>
<evidence type="ECO:0000256" key="8">
    <source>
        <dbReference type="PIRSR" id="PIRSR036894-1"/>
    </source>
</evidence>
<dbReference type="OrthoDB" id="9808275at2"/>
<evidence type="ECO:0000313" key="12">
    <source>
        <dbReference type="EMBL" id="KRL04153.1"/>
    </source>
</evidence>
<evidence type="ECO:0000256" key="5">
    <source>
        <dbReference type="ARBA" id="ARBA00022833"/>
    </source>
</evidence>
<dbReference type="GO" id="GO:0004476">
    <property type="term" value="F:mannose-6-phosphate isomerase activity"/>
    <property type="evidence" value="ECO:0007669"/>
    <property type="project" value="UniProtKB-UniRule"/>
</dbReference>
<dbReference type="SUPFAM" id="SSF51182">
    <property type="entry name" value="RmlC-like cupins"/>
    <property type="match status" value="1"/>
</dbReference>
<protein>
    <recommendedName>
        <fullName evidence="3 7">Mannose-6-phosphate isomerase</fullName>
        <ecNumber evidence="3 7">5.3.1.8</ecNumber>
    </recommendedName>
</protein>
<dbReference type="InterPro" id="IPR049071">
    <property type="entry name" value="MPI_cupin_dom"/>
</dbReference>
<dbReference type="Gene3D" id="2.60.120.10">
    <property type="entry name" value="Jelly Rolls"/>
    <property type="match status" value="2"/>
</dbReference>
<keyword evidence="4 7" id="KW-0479">Metal-binding</keyword>
<dbReference type="GO" id="GO:0008270">
    <property type="term" value="F:zinc ion binding"/>
    <property type="evidence" value="ECO:0007669"/>
    <property type="project" value="UniProtKB-UniRule"/>
</dbReference>
<gene>
    <name evidence="12" type="ORF">FD46_GL001270</name>
</gene>
<keyword evidence="6 7" id="KW-0413">Isomerase</keyword>
<dbReference type="Pfam" id="PF20511">
    <property type="entry name" value="PMI_typeI_cat"/>
    <property type="match status" value="1"/>
</dbReference>
<evidence type="ECO:0000256" key="7">
    <source>
        <dbReference type="PIRNR" id="PIRNR036894"/>
    </source>
</evidence>
<comment type="cofactor">
    <cofactor evidence="8">
        <name>Zn(2+)</name>
        <dbReference type="ChEBI" id="CHEBI:29105"/>
    </cofactor>
    <text evidence="8">Binds 1 zinc ion per subunit.</text>
</comment>
<comment type="similarity">
    <text evidence="2 7">Belongs to the mannose-6-phosphate isomerase type 1 family.</text>
</comment>
<dbReference type="InterPro" id="IPR014710">
    <property type="entry name" value="RmlC-like_jellyroll"/>
</dbReference>
<evidence type="ECO:0000256" key="1">
    <source>
        <dbReference type="ARBA" id="ARBA00000757"/>
    </source>
</evidence>
<dbReference type="GO" id="GO:0009298">
    <property type="term" value="P:GDP-mannose biosynthetic process"/>
    <property type="evidence" value="ECO:0007669"/>
    <property type="project" value="InterPro"/>
</dbReference>
<feature type="binding site" evidence="8">
    <location>
        <position position="115"/>
    </location>
    <ligand>
        <name>Zn(2+)</name>
        <dbReference type="ChEBI" id="CHEBI:29105"/>
    </ligand>
</feature>
<dbReference type="CDD" id="cd07010">
    <property type="entry name" value="cupin_PMI_type_I_N_bac"/>
    <property type="match status" value="1"/>
</dbReference>
<comment type="catalytic activity">
    <reaction evidence="1 7">
        <text>D-mannose 6-phosphate = D-fructose 6-phosphate</text>
        <dbReference type="Rhea" id="RHEA:12356"/>
        <dbReference type="ChEBI" id="CHEBI:58735"/>
        <dbReference type="ChEBI" id="CHEBI:61527"/>
        <dbReference type="EC" id="5.3.1.8"/>
    </reaction>
</comment>
<evidence type="ECO:0000256" key="4">
    <source>
        <dbReference type="ARBA" id="ARBA00022723"/>
    </source>
</evidence>
<evidence type="ECO:0000256" key="3">
    <source>
        <dbReference type="ARBA" id="ARBA00011956"/>
    </source>
</evidence>
<dbReference type="Proteomes" id="UP000051686">
    <property type="component" value="Unassembled WGS sequence"/>
</dbReference>
<evidence type="ECO:0000256" key="6">
    <source>
        <dbReference type="ARBA" id="ARBA00023235"/>
    </source>
</evidence>
<dbReference type="PANTHER" id="PTHR42742:SF3">
    <property type="entry name" value="FRUCTOKINASE"/>
    <property type="match status" value="1"/>
</dbReference>
<dbReference type="GO" id="GO:0005975">
    <property type="term" value="P:carbohydrate metabolic process"/>
    <property type="evidence" value="ECO:0007669"/>
    <property type="project" value="UniProtKB-UniRule"/>
</dbReference>
<keyword evidence="13" id="KW-1185">Reference proteome</keyword>
<dbReference type="PIRSF" id="PIRSF036894">
    <property type="entry name" value="PMI_Firm_short"/>
    <property type="match status" value="1"/>
</dbReference>
<feature type="active site" evidence="9">
    <location>
        <position position="192"/>
    </location>
</feature>
<feature type="binding site" evidence="8">
    <location>
        <position position="98"/>
    </location>
    <ligand>
        <name>Zn(2+)</name>
        <dbReference type="ChEBI" id="CHEBI:29105"/>
    </ligand>
</feature>
<dbReference type="EMBL" id="AZEH01000039">
    <property type="protein sequence ID" value="KRL04153.1"/>
    <property type="molecule type" value="Genomic_DNA"/>
</dbReference>
<sequence length="322" mass="36652">MLMEPLFLKPAFQEKIWGGKRLKTQFGYDIPSDHTGECWAISAHKHGPATVVNGIYKGKKLNQLWDEHREIFGNAEGEVFPLLTKILDAQSELSVQVHPDDAYAWKHEHELGKTECWYVLAADKNSKMIYGHHAKTRKQLEEMINEGDWEHLLRHVPVKAGDFLYVPSGTIHAIGRGIMVLETQQSSDTTYRVYDFDRVDKKTGKKRELHIQQSIAVTNVPHVDPQLNIKTVKHEDAAVTTFVQTDFFSVYKWKISDGKATFKRQEAPYTLISVLSGTGELVISNQKYSLEKGQHLILPFDVKEWTLTGTLEIIASEPGERA</sequence>
<feature type="binding site" evidence="8">
    <location>
        <position position="172"/>
    </location>
    <ligand>
        <name>Zn(2+)</name>
        <dbReference type="ChEBI" id="CHEBI:29105"/>
    </ligand>
</feature>
<dbReference type="RefSeq" id="WP_057896136.1">
    <property type="nucleotide sequence ID" value="NZ_AZEH01000039.1"/>
</dbReference>
<dbReference type="InterPro" id="IPR046457">
    <property type="entry name" value="PMI_typeI_cat"/>
</dbReference>
<organism evidence="12 13">
    <name type="scientific">Liquorilactobacillus oeni DSM 19972</name>
    <dbReference type="NCBI Taxonomy" id="1423777"/>
    <lineage>
        <taxon>Bacteria</taxon>
        <taxon>Bacillati</taxon>
        <taxon>Bacillota</taxon>
        <taxon>Bacilli</taxon>
        <taxon>Lactobacillales</taxon>
        <taxon>Lactobacillaceae</taxon>
        <taxon>Liquorilactobacillus</taxon>
    </lineage>
</organism>
<dbReference type="InterPro" id="IPR014628">
    <property type="entry name" value="Man6P_isomerase_Firm_short"/>
</dbReference>
<dbReference type="InterPro" id="IPR051804">
    <property type="entry name" value="Carb_Metab_Reg_Kinase/Isom"/>
</dbReference>
<evidence type="ECO:0000313" key="13">
    <source>
        <dbReference type="Proteomes" id="UP000051686"/>
    </source>
</evidence>
<accession>A0A0R1M8A4</accession>
<name>A0A0R1M8A4_9LACO</name>